<comment type="subcellular location">
    <subcellularLocation>
        <location evidence="1">Cell membrane</location>
        <topology evidence="1">Multi-pass membrane protein</topology>
    </subcellularLocation>
</comment>
<dbReference type="InterPro" id="IPR003593">
    <property type="entry name" value="AAA+_ATPase"/>
</dbReference>
<protein>
    <submittedName>
        <fullName evidence="12">Cell division protein FtsK</fullName>
    </submittedName>
</protein>
<keyword evidence="4" id="KW-0677">Repeat</keyword>
<dbReference type="PANTHER" id="PTHR22683:SF1">
    <property type="entry name" value="TYPE VII SECRETION SYSTEM PROTEIN ESSC"/>
    <property type="match status" value="1"/>
</dbReference>
<reference evidence="13" key="1">
    <citation type="submission" date="2016-02" db="EMBL/GenBank/DDBJ databases">
        <authorList>
            <person name="Kaur G."/>
            <person name="Nair G.R."/>
            <person name="Mayilraj S."/>
        </authorList>
    </citation>
    <scope>NUCLEOTIDE SEQUENCE [LARGE SCALE GENOMIC DNA]</scope>
    <source>
        <strain evidence="13">GA-15</strain>
    </source>
</reference>
<dbReference type="Gene3D" id="3.40.50.300">
    <property type="entry name" value="P-loop containing nucleotide triphosphate hydrolases"/>
    <property type="match status" value="4"/>
</dbReference>
<accession>A0A177IAZ2</accession>
<dbReference type="OrthoDB" id="9807790at2"/>
<evidence type="ECO:0000256" key="9">
    <source>
        <dbReference type="PROSITE-ProRule" id="PRU00289"/>
    </source>
</evidence>
<dbReference type="InterPro" id="IPR023836">
    <property type="entry name" value="EccCa-like_Actinobacteria"/>
</dbReference>
<sequence>MAVIEPVSFALRDPAPPLPTGSLDAEAVPQATRSQPLPLVRILMPLVMVVAMLGMVAMMVLSSQGPPNPLMLMFPVMMLASMAMMFNPQSGNDPDESRRTYLRHLASLRTQALDNAQAQRRHGLHRHPAPGDLQAMVKSTRMWERAGDDEDAFEVRVGLGPAALATPINVAESGAAEDLDPVCAVSLRHTLAAVSTVADMPVALQLQAFRFLGLAGEGAREVARAIVLQLATFHGPETVGFRVIGQGWDWLKWLPHTRRPEAAQFTCLLVDDTPTTGIEPFIDDASIDCIIDIASRRTTALGIRAEQEGLFLLVDEALRVVTATGDEELGIPDKVNAETALTCARAMAECTRPETTASDTRVDFLSLLGFADVSEMSGPALWPGRAGSARLAVPIGLSPAQTPVMIDLKESAQGGMGPHGLCIGATGSGKSETLRTIVLALAATHSPEELNYVLVDFKGGATFLGCDHLPHTAAVITNLEDEAALVERMYDAISGEMNRRQELLRKAGNFANVSEYTAAREQGRTDLAPLPALVIVVDEFSELLMQHPDFAELFVAVGRLGRSLHVHLLLASQRLEEGRLRGLDSHLSYRLGLKTFSAAESRQVLGVPDAYHLPSEPGAGYLKTDADAIARFQAFYVSGGITRRSTSTSTNTDVHRGIVEFTGWEEDISPGHTEDTYVDNSTTLLAEVVDATRAEAVARGQSAHQIWLPPLPPAIELSAVAADFHPHRDARSRDSRIHAPIGIIDRPYHQRQDLLMVDLTSGHLALCGGTQSGKSTAMRTIVASLAAAYSPDFLRFYVIDLGGGALSALQRLPHVAGVAGRHDAEKVRRIVDEVTGFINAHESRHTFLVVDGWHAIGTAGADFEDIAEAITKIAADGPSARVHVIISTPRWTTMRPAIRDLISERLELKLGEPMDSLFDRKKQQGLPSAPGRGITPAGEFFLCARTSNQDIAHIESTWSDIQPVPRLKMLPEQLSVSDLLSPEVDSSTRSEDGILWAVGGRDLDIQAWDTHRNFVVIGTSGVGKSSVLATLLQGIAAKSREEARIVLIDERRSHLGTIDESMLAAYSATSAATEKALRDCATTLKARLPGPEITPAQLAARSWWSGPDIYVVIDDLELISDMALAPLVELLPHARDIGLHVVVARKSGGIGRALFGQFLSQLRDTQPEVFVMDAARDEGTMFGIKPAAQPPGRGQLGIGGELVGLCQAALPQHAVTQEAVKVAEG</sequence>
<dbReference type="NCBIfam" id="TIGR03925">
    <property type="entry name" value="T7SS_EccC_b"/>
    <property type="match status" value="1"/>
</dbReference>
<dbReference type="AlphaFoldDB" id="A0A177IAZ2"/>
<feature type="domain" description="FtsK" evidence="11">
    <location>
        <begin position="1000"/>
        <end position="1181"/>
    </location>
</feature>
<dbReference type="STRING" id="1705.CA21670_01935"/>
<dbReference type="GO" id="GO:0003677">
    <property type="term" value="F:DNA binding"/>
    <property type="evidence" value="ECO:0007669"/>
    <property type="project" value="InterPro"/>
</dbReference>
<proteinExistence type="predicted"/>
<evidence type="ECO:0000313" key="12">
    <source>
        <dbReference type="EMBL" id="OAH25963.1"/>
    </source>
</evidence>
<evidence type="ECO:0000256" key="6">
    <source>
        <dbReference type="ARBA" id="ARBA00022840"/>
    </source>
</evidence>
<feature type="binding site" evidence="9">
    <location>
        <begin position="424"/>
        <end position="431"/>
    </location>
    <ligand>
        <name>ATP</name>
        <dbReference type="ChEBI" id="CHEBI:30616"/>
    </ligand>
</feature>
<dbReference type="Proteomes" id="UP000076947">
    <property type="component" value="Unassembled WGS sequence"/>
</dbReference>
<keyword evidence="12" id="KW-0132">Cell division</keyword>
<keyword evidence="13" id="KW-1185">Reference proteome</keyword>
<dbReference type="GO" id="GO:0005524">
    <property type="term" value="F:ATP binding"/>
    <property type="evidence" value="ECO:0007669"/>
    <property type="project" value="UniProtKB-UniRule"/>
</dbReference>
<gene>
    <name evidence="12" type="ORF">AYJ05_00450</name>
</gene>
<dbReference type="GO" id="GO:0005886">
    <property type="term" value="C:plasma membrane"/>
    <property type="evidence" value="ECO:0007669"/>
    <property type="project" value="UniProtKB-SubCell"/>
</dbReference>
<evidence type="ECO:0000256" key="8">
    <source>
        <dbReference type="ARBA" id="ARBA00023136"/>
    </source>
</evidence>
<feature type="domain" description="FtsK" evidence="11">
    <location>
        <begin position="751"/>
        <end position="917"/>
    </location>
</feature>
<evidence type="ECO:0000256" key="1">
    <source>
        <dbReference type="ARBA" id="ARBA00004651"/>
    </source>
</evidence>
<feature type="binding site" evidence="9">
    <location>
        <begin position="1018"/>
        <end position="1025"/>
    </location>
    <ligand>
        <name>ATP</name>
        <dbReference type="ChEBI" id="CHEBI:30616"/>
    </ligand>
</feature>
<dbReference type="InterPro" id="IPR027417">
    <property type="entry name" value="P-loop_NTPase"/>
</dbReference>
<keyword evidence="7 10" id="KW-1133">Transmembrane helix</keyword>
<keyword evidence="3 10" id="KW-0812">Transmembrane</keyword>
<keyword evidence="5 9" id="KW-0547">Nucleotide-binding</keyword>
<evidence type="ECO:0000256" key="10">
    <source>
        <dbReference type="SAM" id="Phobius"/>
    </source>
</evidence>
<keyword evidence="6 9" id="KW-0067">ATP-binding</keyword>
<dbReference type="PROSITE" id="PS50901">
    <property type="entry name" value="FTSK"/>
    <property type="match status" value="3"/>
</dbReference>
<feature type="domain" description="FtsK" evidence="11">
    <location>
        <begin position="401"/>
        <end position="602"/>
    </location>
</feature>
<comment type="caution">
    <text evidence="12">The sequence shown here is derived from an EMBL/GenBank/DDBJ whole genome shotgun (WGS) entry which is preliminary data.</text>
</comment>
<dbReference type="PANTHER" id="PTHR22683">
    <property type="entry name" value="SPORULATION PROTEIN RELATED"/>
    <property type="match status" value="1"/>
</dbReference>
<keyword evidence="2" id="KW-1003">Cell membrane</keyword>
<evidence type="ECO:0000259" key="11">
    <source>
        <dbReference type="PROSITE" id="PS50901"/>
    </source>
</evidence>
<dbReference type="Pfam" id="PF01580">
    <property type="entry name" value="FtsK_SpoIIIE"/>
    <property type="match status" value="2"/>
</dbReference>
<dbReference type="NCBIfam" id="TIGR03924">
    <property type="entry name" value="T7SS_EccC_a"/>
    <property type="match status" value="1"/>
</dbReference>
<dbReference type="InterPro" id="IPR002543">
    <property type="entry name" value="FtsK_dom"/>
</dbReference>
<evidence type="ECO:0000256" key="2">
    <source>
        <dbReference type="ARBA" id="ARBA00022475"/>
    </source>
</evidence>
<name>A0A177IAZ2_9CORY</name>
<keyword evidence="8 10" id="KW-0472">Membrane</keyword>
<dbReference type="GO" id="GO:0051301">
    <property type="term" value="P:cell division"/>
    <property type="evidence" value="ECO:0007669"/>
    <property type="project" value="UniProtKB-KW"/>
</dbReference>
<evidence type="ECO:0000313" key="13">
    <source>
        <dbReference type="Proteomes" id="UP000076947"/>
    </source>
</evidence>
<dbReference type="EMBL" id="LSTQ01000024">
    <property type="protein sequence ID" value="OAH25963.1"/>
    <property type="molecule type" value="Genomic_DNA"/>
</dbReference>
<evidence type="ECO:0000256" key="5">
    <source>
        <dbReference type="ARBA" id="ARBA00022741"/>
    </source>
</evidence>
<dbReference type="SUPFAM" id="SSF52540">
    <property type="entry name" value="P-loop containing nucleoside triphosphate hydrolases"/>
    <property type="match status" value="3"/>
</dbReference>
<dbReference type="InterPro" id="IPR023837">
    <property type="entry name" value="EccCb-like_Actinobacteria"/>
</dbReference>
<dbReference type="InterPro" id="IPR050206">
    <property type="entry name" value="FtsK/SpoIIIE/SftA"/>
</dbReference>
<feature type="binding site" evidence="9">
    <location>
        <begin position="768"/>
        <end position="775"/>
    </location>
    <ligand>
        <name>ATP</name>
        <dbReference type="ChEBI" id="CHEBI:30616"/>
    </ligand>
</feature>
<organism evidence="12 13">
    <name type="scientific">Corynebacterium stationis</name>
    <dbReference type="NCBI Taxonomy" id="1705"/>
    <lineage>
        <taxon>Bacteria</taxon>
        <taxon>Bacillati</taxon>
        <taxon>Actinomycetota</taxon>
        <taxon>Actinomycetes</taxon>
        <taxon>Mycobacteriales</taxon>
        <taxon>Corynebacteriaceae</taxon>
        <taxon>Corynebacterium</taxon>
    </lineage>
</organism>
<dbReference type="SMART" id="SM00382">
    <property type="entry name" value="AAA"/>
    <property type="match status" value="3"/>
</dbReference>
<feature type="transmembrane region" description="Helical" evidence="10">
    <location>
        <begin position="42"/>
        <end position="61"/>
    </location>
</feature>
<evidence type="ECO:0000256" key="4">
    <source>
        <dbReference type="ARBA" id="ARBA00022737"/>
    </source>
</evidence>
<evidence type="ECO:0000256" key="7">
    <source>
        <dbReference type="ARBA" id="ARBA00022989"/>
    </source>
</evidence>
<keyword evidence="12" id="KW-0131">Cell cycle</keyword>
<dbReference type="RefSeq" id="WP_066840268.1">
    <property type="nucleotide sequence ID" value="NZ_LSTQ01000024.1"/>
</dbReference>
<evidence type="ECO:0000256" key="3">
    <source>
        <dbReference type="ARBA" id="ARBA00022692"/>
    </source>
</evidence>